<dbReference type="SUPFAM" id="SSF55347">
    <property type="entry name" value="Glyceraldehyde-3-phosphate dehydrogenase-like, C-terminal domain"/>
    <property type="match status" value="1"/>
</dbReference>
<feature type="non-terminal residue" evidence="2">
    <location>
        <position position="1"/>
    </location>
</feature>
<reference evidence="2 3" key="1">
    <citation type="submission" date="2021-07" db="EMBL/GenBank/DDBJ databases">
        <title>Paenibacillus radiodurans sp. nov., isolated from the southeastern edge of Tengger Desert.</title>
        <authorList>
            <person name="Zhang G."/>
        </authorList>
    </citation>
    <scope>NUCLEOTIDE SEQUENCE [LARGE SCALE GENOMIC DNA]</scope>
    <source>
        <strain evidence="2 3">CCM 7311</strain>
    </source>
</reference>
<organism evidence="2 3">
    <name type="scientific">Paenibacillus sepulcri</name>
    <dbReference type="NCBI Taxonomy" id="359917"/>
    <lineage>
        <taxon>Bacteria</taxon>
        <taxon>Bacillati</taxon>
        <taxon>Bacillota</taxon>
        <taxon>Bacilli</taxon>
        <taxon>Bacillales</taxon>
        <taxon>Paenibacillaceae</taxon>
        <taxon>Paenibacillus</taxon>
    </lineage>
</organism>
<protein>
    <submittedName>
        <fullName evidence="2">Gfo/Idh/MocA family oxidoreductase</fullName>
    </submittedName>
</protein>
<gene>
    <name evidence="2" type="ORF">K0U00_20160</name>
</gene>
<dbReference type="InterPro" id="IPR055170">
    <property type="entry name" value="GFO_IDH_MocA-like_dom"/>
</dbReference>
<dbReference type="Pfam" id="PF22725">
    <property type="entry name" value="GFO_IDH_MocA_C3"/>
    <property type="match status" value="1"/>
</dbReference>
<dbReference type="Proteomes" id="UP001519887">
    <property type="component" value="Unassembled WGS sequence"/>
</dbReference>
<evidence type="ECO:0000313" key="2">
    <source>
        <dbReference type="EMBL" id="MBW7456353.1"/>
    </source>
</evidence>
<feature type="domain" description="GFO/IDH/MocA-like oxidoreductase" evidence="1">
    <location>
        <begin position="12"/>
        <end position="101"/>
    </location>
</feature>
<sequence>IRNGHDGALNNWLPEYWYDEKQAGGGAMMDLGCHPMYLASWLLGRPKRITSMFNYFTGRAVEDNAQCSIEFMNNAVALLETSLVTYQTPAAFELYGTEGTLIISGDHVRFASKHTDSPLQGWVSPRKLPAEQPLPLIQWVDGILQDKPMPFGLEDGTKLTELLETAYIAHREKRTVEFKQPGGI</sequence>
<dbReference type="EMBL" id="JAHZIK010000555">
    <property type="protein sequence ID" value="MBW7456353.1"/>
    <property type="molecule type" value="Genomic_DNA"/>
</dbReference>
<keyword evidence="3" id="KW-1185">Reference proteome</keyword>
<comment type="caution">
    <text evidence="2">The sequence shown here is derived from an EMBL/GenBank/DDBJ whole genome shotgun (WGS) entry which is preliminary data.</text>
</comment>
<dbReference type="Gene3D" id="3.30.360.10">
    <property type="entry name" value="Dihydrodipicolinate Reductase, domain 2"/>
    <property type="match status" value="1"/>
</dbReference>
<evidence type="ECO:0000313" key="3">
    <source>
        <dbReference type="Proteomes" id="UP001519887"/>
    </source>
</evidence>
<evidence type="ECO:0000259" key="1">
    <source>
        <dbReference type="Pfam" id="PF22725"/>
    </source>
</evidence>
<proteinExistence type="predicted"/>
<name>A0ABS7C616_9BACL</name>
<accession>A0ABS7C616</accession>